<accession>A0A644VPX5</accession>
<organism evidence="1">
    <name type="scientific">bioreactor metagenome</name>
    <dbReference type="NCBI Taxonomy" id="1076179"/>
    <lineage>
        <taxon>unclassified sequences</taxon>
        <taxon>metagenomes</taxon>
        <taxon>ecological metagenomes</taxon>
    </lineage>
</organism>
<reference evidence="1" key="1">
    <citation type="submission" date="2019-08" db="EMBL/GenBank/DDBJ databases">
        <authorList>
            <person name="Kucharzyk K."/>
            <person name="Murdoch R.W."/>
            <person name="Higgins S."/>
            <person name="Loffler F."/>
        </authorList>
    </citation>
    <scope>NUCLEOTIDE SEQUENCE</scope>
</reference>
<dbReference type="InterPro" id="IPR026444">
    <property type="entry name" value="Secre_tail"/>
</dbReference>
<evidence type="ECO:0008006" key="2">
    <source>
        <dbReference type="Google" id="ProtNLM"/>
    </source>
</evidence>
<proteinExistence type="predicted"/>
<sequence>MKNITRIIFLILFCNNLNAEISNKKFDPGSWYIIDVYLDADMNDQTGMKSNWLYTSAGIDYLAQGPFIYKYTGTPGTNEWSWTDLSSVKRACSFDSTFVEGLISTNSIVNPSLNDKFGISFPYYLIKATSADVIYFPENNDAYQQKKPFKFKSRQKIELNTNAELLSNNAYYHPFMTDPETVHYLDYAATEKEEDKSVQWASWALQVNLPAVYNVTLTMQNSNPAILKLSLIDMSTNLVVKSFPEMVVNQVHSQFTNIKTGNINLLDIPTGNYMLKLKDYSVFTNNLKIEKILLNQELSDITDFKNDTYRISSNSGIIAVHGSTLCDVYIISSDGRTGAASLNNKEHYIRQDKGVYLLRIISQNETIVRKIIVR</sequence>
<comment type="caution">
    <text evidence="1">The sequence shown here is derived from an EMBL/GenBank/DDBJ whole genome shotgun (WGS) entry which is preliminary data.</text>
</comment>
<dbReference type="AlphaFoldDB" id="A0A644VPX5"/>
<name>A0A644VPX5_9ZZZZ</name>
<evidence type="ECO:0000313" key="1">
    <source>
        <dbReference type="EMBL" id="MPL92582.1"/>
    </source>
</evidence>
<protein>
    <recommendedName>
        <fullName evidence="2">Secretion system C-terminal sorting domain-containing protein</fullName>
    </recommendedName>
</protein>
<dbReference type="EMBL" id="VSSQ01000363">
    <property type="protein sequence ID" value="MPL92582.1"/>
    <property type="molecule type" value="Genomic_DNA"/>
</dbReference>
<dbReference type="NCBIfam" id="TIGR04183">
    <property type="entry name" value="Por_Secre_tail"/>
    <property type="match status" value="1"/>
</dbReference>
<gene>
    <name evidence="1" type="ORF">SDC9_38691</name>
</gene>